<feature type="domain" description="Globin-sensor" evidence="1">
    <location>
        <begin position="15"/>
        <end position="214"/>
    </location>
</feature>
<proteinExistence type="predicted"/>
<evidence type="ECO:0000313" key="3">
    <source>
        <dbReference type="Proteomes" id="UP000039324"/>
    </source>
</evidence>
<dbReference type="InterPro" id="IPR044398">
    <property type="entry name" value="Globin-sensor_dom"/>
</dbReference>
<dbReference type="OMA" id="YIHLGAC"/>
<protein>
    <recommendedName>
        <fullName evidence="1">Globin-sensor domain-containing protein</fullName>
    </recommendedName>
</protein>
<name>A0A0G4J1Y7_PLABS</name>
<dbReference type="Gene3D" id="1.10.490.10">
    <property type="entry name" value="Globins"/>
    <property type="match status" value="1"/>
</dbReference>
<reference evidence="2 3" key="1">
    <citation type="submission" date="2015-02" db="EMBL/GenBank/DDBJ databases">
        <authorList>
            <person name="Chooi Y.-H."/>
        </authorList>
    </citation>
    <scope>NUCLEOTIDE SEQUENCE [LARGE SCALE GENOMIC DNA]</scope>
    <source>
        <strain evidence="2">E3</strain>
    </source>
</reference>
<gene>
    <name evidence="2" type="ORF">PBRA_008540</name>
</gene>
<dbReference type="PANTHER" id="PTHR42071:SF1">
    <property type="entry name" value="GLOBIN-SENSOR DOMAIN-CONTAINING PROTEIN"/>
    <property type="match status" value="1"/>
</dbReference>
<evidence type="ECO:0000313" key="2">
    <source>
        <dbReference type="EMBL" id="CEP01598.1"/>
    </source>
</evidence>
<accession>A0A0G4J1Y7</accession>
<dbReference type="GO" id="GO:0019825">
    <property type="term" value="F:oxygen binding"/>
    <property type="evidence" value="ECO:0007669"/>
    <property type="project" value="InterPro"/>
</dbReference>
<evidence type="ECO:0000259" key="1">
    <source>
        <dbReference type="Pfam" id="PF11563"/>
    </source>
</evidence>
<dbReference type="EMBL" id="CDSF01000113">
    <property type="protein sequence ID" value="CEP01598.1"/>
    <property type="molecule type" value="Genomic_DNA"/>
</dbReference>
<keyword evidence="3" id="KW-1185">Reference proteome</keyword>
<dbReference type="InterPro" id="IPR012292">
    <property type="entry name" value="Globin/Proto"/>
</dbReference>
<dbReference type="Proteomes" id="UP000039324">
    <property type="component" value="Unassembled WGS sequence"/>
</dbReference>
<dbReference type="AlphaFoldDB" id="A0A0G4J1Y7"/>
<sequence>MPEHVDRDRLYTDLAYRFSYVCEFVEFGAEDQKAIRDAAPHLGPLVPTLVNAVYDKLFTFDITKAAFAARMEGFTGRAVLSGNDLSMDRFERRSIDAPPPYLTLPAGSEQIKFRKDMLSKYLVKLVSSDYNESMLKYLDWVAVIHTPNKFKQNANRIEYIHINALLTFVESALISAITKLPLDKASAQKLLVAFNKLLWIQNDLFAQYYVHDGNELAECRAVVKGVPHAVALHNAQASSCAASPRALVAILALSLVAGASMGYFAGRAGQ</sequence>
<organism evidence="2 3">
    <name type="scientific">Plasmodiophora brassicae</name>
    <name type="common">Clubroot disease agent</name>
    <dbReference type="NCBI Taxonomy" id="37360"/>
    <lineage>
        <taxon>Eukaryota</taxon>
        <taxon>Sar</taxon>
        <taxon>Rhizaria</taxon>
        <taxon>Endomyxa</taxon>
        <taxon>Phytomyxea</taxon>
        <taxon>Plasmodiophorida</taxon>
        <taxon>Plasmodiophoridae</taxon>
        <taxon>Plasmodiophora</taxon>
    </lineage>
</organism>
<dbReference type="PANTHER" id="PTHR42071">
    <property type="entry name" value="PROTOGLOBIN DOMAIN-CONTAINING PROTEIN"/>
    <property type="match status" value="1"/>
</dbReference>
<dbReference type="OrthoDB" id="10027058at2759"/>
<dbReference type="GO" id="GO:0020037">
    <property type="term" value="F:heme binding"/>
    <property type="evidence" value="ECO:0007669"/>
    <property type="project" value="InterPro"/>
</dbReference>
<dbReference type="Pfam" id="PF11563">
    <property type="entry name" value="Protoglobin"/>
    <property type="match status" value="1"/>
</dbReference>